<dbReference type="AlphaFoldDB" id="A0A5P6VRY8"/>
<keyword evidence="1" id="KW-0732">Signal</keyword>
<proteinExistence type="predicted"/>
<protein>
    <recommendedName>
        <fullName evidence="2">DUF5979 domain-containing protein</fullName>
    </recommendedName>
</protein>
<dbReference type="RefSeq" id="WP_151622099.1">
    <property type="nucleotide sequence ID" value="NZ_CP043028.1"/>
</dbReference>
<dbReference type="Pfam" id="PF19407">
    <property type="entry name" value="DUF5979"/>
    <property type="match status" value="1"/>
</dbReference>
<evidence type="ECO:0000313" key="3">
    <source>
        <dbReference type="EMBL" id="QFJ53601.1"/>
    </source>
</evidence>
<dbReference type="Proteomes" id="UP000327030">
    <property type="component" value="Chromosome 1"/>
</dbReference>
<evidence type="ECO:0000313" key="4">
    <source>
        <dbReference type="Proteomes" id="UP000327030"/>
    </source>
</evidence>
<evidence type="ECO:0000259" key="2">
    <source>
        <dbReference type="Pfam" id="PF19407"/>
    </source>
</evidence>
<sequence length="349" mass="38685">MNKKHFWKKKIVGIFLAAAMVASILTAHQLMAAPRVETDRTVTLTALVDLKDGSVFASEYAGKVEIEIYKLATLSEVGKPSLDGRFADAGIDLTILNNLIDNSDVEVSVEQVKTSIVEKAVTKATDLEPDMVMTLDRSNQQSSVSQNIENGAGIYLYIPREAMDERYSYKFTPYIICAPTSDYIKFGRGQSDAWDYTSVFNLKSQAYERYGSLEIKKTLDNFNASLQGQSFVYTVTAKIDDETVFSNVYTIDFTAAGTRSRTIDKLPAQAQVTVTETYTGSSYDTVGGDTKTAIISADEPQVVEFENKYNDKLIIGGIAAENNFVVDDGTIFWIDKDGNKVEQFNRIPQ</sequence>
<gene>
    <name evidence="3" type="ORF">FXF36_01315</name>
</gene>
<feature type="domain" description="DUF5979" evidence="2">
    <location>
        <begin position="213"/>
        <end position="310"/>
    </location>
</feature>
<accession>A0A5P6VRY8</accession>
<dbReference type="InterPro" id="IPR046022">
    <property type="entry name" value="DUF5979"/>
</dbReference>
<feature type="chain" id="PRO_5024857001" description="DUF5979 domain-containing protein" evidence="1">
    <location>
        <begin position="33"/>
        <end position="349"/>
    </location>
</feature>
<reference evidence="4" key="1">
    <citation type="submission" date="2019-08" db="EMBL/GenBank/DDBJ databases">
        <title>Complete Genome Sequence of the Polysaccharide-Degrading Rumen Bacterium Pseudobutyrivibrio xylanivorans MA3014.</title>
        <authorList>
            <person name="Palevich N."/>
            <person name="Maclean P.H."/>
            <person name="Kelly W.J."/>
            <person name="Leahy S.C."/>
            <person name="Rakonjac J."/>
            <person name="Attwood G.T."/>
        </authorList>
    </citation>
    <scope>NUCLEOTIDE SEQUENCE [LARGE SCALE GENOMIC DNA]</scope>
    <source>
        <strain evidence="4">MA3014</strain>
    </source>
</reference>
<organism evidence="3 4">
    <name type="scientific">Pseudobutyrivibrio xylanivorans</name>
    <dbReference type="NCBI Taxonomy" id="185007"/>
    <lineage>
        <taxon>Bacteria</taxon>
        <taxon>Bacillati</taxon>
        <taxon>Bacillota</taxon>
        <taxon>Clostridia</taxon>
        <taxon>Lachnospirales</taxon>
        <taxon>Lachnospiraceae</taxon>
        <taxon>Pseudobutyrivibrio</taxon>
    </lineage>
</organism>
<dbReference type="KEGG" id="pxv:FXF36_01315"/>
<dbReference type="OrthoDB" id="2064693at2"/>
<evidence type="ECO:0000256" key="1">
    <source>
        <dbReference type="SAM" id="SignalP"/>
    </source>
</evidence>
<name>A0A5P6VRY8_PSEXY</name>
<dbReference type="EMBL" id="CP043028">
    <property type="protein sequence ID" value="QFJ53601.1"/>
    <property type="molecule type" value="Genomic_DNA"/>
</dbReference>
<feature type="signal peptide" evidence="1">
    <location>
        <begin position="1"/>
        <end position="32"/>
    </location>
</feature>